<dbReference type="Pfam" id="PF02214">
    <property type="entry name" value="BTB_2"/>
    <property type="match status" value="1"/>
</dbReference>
<dbReference type="EMBL" id="CAJVQA010005636">
    <property type="protein sequence ID" value="CAG8625001.1"/>
    <property type="molecule type" value="Genomic_DNA"/>
</dbReference>
<organism evidence="2 3">
    <name type="scientific">Cetraspora pellucida</name>
    <dbReference type="NCBI Taxonomy" id="1433469"/>
    <lineage>
        <taxon>Eukaryota</taxon>
        <taxon>Fungi</taxon>
        <taxon>Fungi incertae sedis</taxon>
        <taxon>Mucoromycota</taxon>
        <taxon>Glomeromycotina</taxon>
        <taxon>Glomeromycetes</taxon>
        <taxon>Diversisporales</taxon>
        <taxon>Gigasporaceae</taxon>
        <taxon>Cetraspora</taxon>
    </lineage>
</organism>
<comment type="caution">
    <text evidence="2">The sequence shown here is derived from an EMBL/GenBank/DDBJ whole genome shotgun (WGS) entry which is preliminary data.</text>
</comment>
<accession>A0A9N9GTU7</accession>
<name>A0A9N9GTU7_9GLOM</name>
<dbReference type="OrthoDB" id="2414723at2759"/>
<dbReference type="SMART" id="SM00225">
    <property type="entry name" value="BTB"/>
    <property type="match status" value="1"/>
</dbReference>
<evidence type="ECO:0000259" key="1">
    <source>
        <dbReference type="SMART" id="SM00225"/>
    </source>
</evidence>
<feature type="domain" description="BTB" evidence="1">
    <location>
        <begin position="24"/>
        <end position="143"/>
    </location>
</feature>
<dbReference type="Gene3D" id="3.30.710.10">
    <property type="entry name" value="Potassium Channel Kv1.1, Chain A"/>
    <property type="match status" value="1"/>
</dbReference>
<evidence type="ECO:0000313" key="3">
    <source>
        <dbReference type="Proteomes" id="UP000789759"/>
    </source>
</evidence>
<dbReference type="Proteomes" id="UP000789759">
    <property type="component" value="Unassembled WGS sequence"/>
</dbReference>
<dbReference type="InterPro" id="IPR011333">
    <property type="entry name" value="SKP1/BTB/POZ_sf"/>
</dbReference>
<feature type="non-terminal residue" evidence="2">
    <location>
        <position position="277"/>
    </location>
</feature>
<dbReference type="InterPro" id="IPR003131">
    <property type="entry name" value="T1-type_BTB"/>
</dbReference>
<dbReference type="GO" id="GO:0051260">
    <property type="term" value="P:protein homooligomerization"/>
    <property type="evidence" value="ECO:0007669"/>
    <property type="project" value="InterPro"/>
</dbReference>
<dbReference type="InterPro" id="IPR000210">
    <property type="entry name" value="BTB/POZ_dom"/>
</dbReference>
<dbReference type="PANTHER" id="PTHR14499:SF136">
    <property type="entry name" value="GH08630P"/>
    <property type="match status" value="1"/>
</dbReference>
<evidence type="ECO:0000313" key="2">
    <source>
        <dbReference type="EMBL" id="CAG8625001.1"/>
    </source>
</evidence>
<dbReference type="SUPFAM" id="SSF54695">
    <property type="entry name" value="POZ domain"/>
    <property type="match status" value="1"/>
</dbReference>
<keyword evidence="3" id="KW-1185">Reference proteome</keyword>
<reference evidence="2" key="1">
    <citation type="submission" date="2021-06" db="EMBL/GenBank/DDBJ databases">
        <authorList>
            <person name="Kallberg Y."/>
            <person name="Tangrot J."/>
            <person name="Rosling A."/>
        </authorList>
    </citation>
    <scope>NUCLEOTIDE SEQUENCE</scope>
    <source>
        <strain evidence="2">FL966</strain>
    </source>
</reference>
<dbReference type="AlphaFoldDB" id="A0A9N9GTU7"/>
<gene>
    <name evidence="2" type="ORF">CPELLU_LOCUS8112</name>
</gene>
<dbReference type="PANTHER" id="PTHR14499">
    <property type="entry name" value="POTASSIUM CHANNEL TETRAMERIZATION DOMAIN-CONTAINING"/>
    <property type="match status" value="1"/>
</dbReference>
<proteinExistence type="predicted"/>
<sequence>SVSDIDIHSYSRMSVTTDSEASRERIILNVGGVKYETYRSTLIAYPTTLLGTMFADRNKELLSPVNGEHFIDRDGQLFRHILQFYRTGKIHWHNIHLTSSSSIDITPTTYNITVSREELFSEIDYFQLPIPLPLSQPEPPLLSQQAQKAAASKLDEFIQSFQKCIFEAMQFFETIIPFTFHEIVRENQELYWNEHEKVAPFVRYLRPFAPCVGYELLDRFGIEIGKRLKLKFGDDLDWKLERHSSDTKANYYRLAINIPDDVYDNNKILQYSAYSDS</sequence>
<protein>
    <submittedName>
        <fullName evidence="2">50_t:CDS:1</fullName>
    </submittedName>
</protein>